<dbReference type="Pfam" id="PF25917">
    <property type="entry name" value="BSH_RND"/>
    <property type="match status" value="1"/>
</dbReference>
<comment type="subcellular location">
    <subcellularLocation>
        <location evidence="1">Cell envelope</location>
    </subcellularLocation>
</comment>
<dbReference type="Proteomes" id="UP000271227">
    <property type="component" value="Unassembled WGS sequence"/>
</dbReference>
<dbReference type="OrthoDB" id="9816569at2"/>
<evidence type="ECO:0000256" key="3">
    <source>
        <dbReference type="SAM" id="Phobius"/>
    </source>
</evidence>
<dbReference type="GO" id="GO:0022857">
    <property type="term" value="F:transmembrane transporter activity"/>
    <property type="evidence" value="ECO:0007669"/>
    <property type="project" value="InterPro"/>
</dbReference>
<comment type="caution">
    <text evidence="8">The sequence shown here is derived from an EMBL/GenBank/DDBJ whole genome shotgun (WGS) entry which is preliminary data.</text>
</comment>
<dbReference type="InterPro" id="IPR058627">
    <property type="entry name" value="MdtA-like_C"/>
</dbReference>
<proteinExistence type="inferred from homology"/>
<comment type="similarity">
    <text evidence="2">Belongs to the membrane fusion protein (MFP) (TC 8.A.1) family.</text>
</comment>
<keyword evidence="3" id="KW-1133">Transmembrane helix</keyword>
<feature type="transmembrane region" description="Helical" evidence="3">
    <location>
        <begin position="12"/>
        <end position="31"/>
    </location>
</feature>
<sequence length="408" mass="43939">MTSTTKLSAGARWIAGISTAALIAGAAFFTAPEDNGGAQATTAPATAAPAPVGVTIARPHVRDIVEWDEYLGRFEAIEEVEVRARVSGYLEEILFEDGQIVQQGDVLFRIDPRPLQAVVAERTAQSAQAGSRVKLAETELERAAYLRDRGHVSQSVYDQRLQTLEAARADLAAAGAALERARLDLDFTIVRAPVTGRISRDFVSVGNLVSGGSPGATLLTNIVSLDPIHFVFEASEAEYLKYQRLSQQGTRPSSRDAANPVKVRLVDEDTYDHAGRMDFVDNHVDRASGTILGRAIFDNPDHLLTPGLFGRLQLVASNAHPAVLLQDAAILTDQGSKYVWVVDGTSRTERRTVTLGPIVDGLRVVRSGLTAEDDVVVLGLQRVRDGVLVAHQPQKGEDGEPARILAAR</sequence>
<evidence type="ECO:0000256" key="2">
    <source>
        <dbReference type="ARBA" id="ARBA00009477"/>
    </source>
</evidence>
<keyword evidence="9" id="KW-1185">Reference proteome</keyword>
<dbReference type="GO" id="GO:0046677">
    <property type="term" value="P:response to antibiotic"/>
    <property type="evidence" value="ECO:0007669"/>
    <property type="project" value="TreeGrafter"/>
</dbReference>
<dbReference type="InParanoid" id="A0A3M0CKY5"/>
<evidence type="ECO:0000259" key="7">
    <source>
        <dbReference type="Pfam" id="PF25967"/>
    </source>
</evidence>
<dbReference type="NCBIfam" id="TIGR01730">
    <property type="entry name" value="RND_mfp"/>
    <property type="match status" value="1"/>
</dbReference>
<evidence type="ECO:0000259" key="6">
    <source>
        <dbReference type="Pfam" id="PF25944"/>
    </source>
</evidence>
<evidence type="ECO:0000256" key="1">
    <source>
        <dbReference type="ARBA" id="ARBA00004196"/>
    </source>
</evidence>
<dbReference type="Pfam" id="PF25876">
    <property type="entry name" value="HH_MFP_RND"/>
    <property type="match status" value="1"/>
</dbReference>
<dbReference type="FunCoup" id="A0A3M0CKY5">
    <property type="interactions" value="380"/>
</dbReference>
<dbReference type="RefSeq" id="WP_121938486.1">
    <property type="nucleotide sequence ID" value="NZ_REFR01000011.1"/>
</dbReference>
<name>A0A3M0CKY5_9PROT</name>
<dbReference type="InterPro" id="IPR058625">
    <property type="entry name" value="MdtA-like_BSH"/>
</dbReference>
<dbReference type="PANTHER" id="PTHR30158">
    <property type="entry name" value="ACRA/E-RELATED COMPONENT OF DRUG EFFLUX TRANSPORTER"/>
    <property type="match status" value="1"/>
</dbReference>
<gene>
    <name evidence="8" type="ORF">BXY39_1773</name>
</gene>
<feature type="domain" description="Multidrug resistance protein MdtA-like barrel-sandwich hybrid" evidence="5">
    <location>
        <begin position="79"/>
        <end position="219"/>
    </location>
</feature>
<dbReference type="Pfam" id="PF25944">
    <property type="entry name" value="Beta-barrel_RND"/>
    <property type="match status" value="1"/>
</dbReference>
<protein>
    <submittedName>
        <fullName evidence="8">Multidrug efflux system membrane fusion protein</fullName>
    </submittedName>
</protein>
<organism evidence="8 9">
    <name type="scientific">Eilatimonas milleporae</name>
    <dbReference type="NCBI Taxonomy" id="911205"/>
    <lineage>
        <taxon>Bacteria</taxon>
        <taxon>Pseudomonadati</taxon>
        <taxon>Pseudomonadota</taxon>
        <taxon>Alphaproteobacteria</taxon>
        <taxon>Kordiimonadales</taxon>
        <taxon>Kordiimonadaceae</taxon>
        <taxon>Eilatimonas</taxon>
    </lineage>
</organism>
<dbReference type="EMBL" id="REFR01000011">
    <property type="protein sequence ID" value="RMB07686.1"/>
    <property type="molecule type" value="Genomic_DNA"/>
</dbReference>
<dbReference type="Pfam" id="PF25967">
    <property type="entry name" value="RND-MFP_C"/>
    <property type="match status" value="1"/>
</dbReference>
<keyword evidence="3" id="KW-0812">Transmembrane</keyword>
<dbReference type="PANTHER" id="PTHR30158:SF10">
    <property type="entry name" value="CATION EFFLUX PUMP"/>
    <property type="match status" value="1"/>
</dbReference>
<evidence type="ECO:0000313" key="9">
    <source>
        <dbReference type="Proteomes" id="UP000271227"/>
    </source>
</evidence>
<dbReference type="InterPro" id="IPR058626">
    <property type="entry name" value="MdtA-like_b-barrel"/>
</dbReference>
<dbReference type="Gene3D" id="1.10.287.470">
    <property type="entry name" value="Helix hairpin bin"/>
    <property type="match status" value="1"/>
</dbReference>
<dbReference type="InterPro" id="IPR006143">
    <property type="entry name" value="RND_pump_MFP"/>
</dbReference>
<feature type="domain" description="Multidrug resistance protein MdtA-like beta-barrel" evidence="6">
    <location>
        <begin position="227"/>
        <end position="314"/>
    </location>
</feature>
<dbReference type="AlphaFoldDB" id="A0A3M0CKY5"/>
<keyword evidence="3" id="KW-0472">Membrane</keyword>
<dbReference type="Gene3D" id="2.40.420.20">
    <property type="match status" value="1"/>
</dbReference>
<evidence type="ECO:0000259" key="5">
    <source>
        <dbReference type="Pfam" id="PF25917"/>
    </source>
</evidence>
<dbReference type="InterPro" id="IPR058624">
    <property type="entry name" value="MdtA-like_HH"/>
</dbReference>
<evidence type="ECO:0000259" key="4">
    <source>
        <dbReference type="Pfam" id="PF25876"/>
    </source>
</evidence>
<dbReference type="SUPFAM" id="SSF111369">
    <property type="entry name" value="HlyD-like secretion proteins"/>
    <property type="match status" value="1"/>
</dbReference>
<feature type="domain" description="Multidrug resistance protein MdtA-like C-terminal permuted SH3" evidence="7">
    <location>
        <begin position="328"/>
        <end position="382"/>
    </location>
</feature>
<dbReference type="Gene3D" id="2.40.30.170">
    <property type="match status" value="1"/>
</dbReference>
<reference evidence="8 9" key="1">
    <citation type="submission" date="2018-10" db="EMBL/GenBank/DDBJ databases">
        <title>Genomic Encyclopedia of Archaeal and Bacterial Type Strains, Phase II (KMG-II): from individual species to whole genera.</title>
        <authorList>
            <person name="Goeker M."/>
        </authorList>
    </citation>
    <scope>NUCLEOTIDE SEQUENCE [LARGE SCALE GENOMIC DNA]</scope>
    <source>
        <strain evidence="8 9">DSM 25217</strain>
    </source>
</reference>
<evidence type="ECO:0000313" key="8">
    <source>
        <dbReference type="EMBL" id="RMB07686.1"/>
    </source>
</evidence>
<dbReference type="Gene3D" id="2.40.50.100">
    <property type="match status" value="1"/>
</dbReference>
<accession>A0A3M0CKY5</accession>
<feature type="domain" description="Multidrug resistance protein MdtA-like alpha-helical hairpin" evidence="4">
    <location>
        <begin position="122"/>
        <end position="188"/>
    </location>
</feature>
<dbReference type="GO" id="GO:0005886">
    <property type="term" value="C:plasma membrane"/>
    <property type="evidence" value="ECO:0007669"/>
    <property type="project" value="TreeGrafter"/>
</dbReference>